<dbReference type="GO" id="GO:0009252">
    <property type="term" value="P:peptidoglycan biosynthetic process"/>
    <property type="evidence" value="ECO:0007669"/>
    <property type="project" value="UniProtKB-UniRule"/>
</dbReference>
<dbReference type="Pfam" id="PF02618">
    <property type="entry name" value="YceG"/>
    <property type="match status" value="1"/>
</dbReference>
<organism evidence="9 10">
    <name type="scientific">Hyphomicrobium denitrificans 1NES1</name>
    <dbReference type="NCBI Taxonomy" id="670307"/>
    <lineage>
        <taxon>Bacteria</taxon>
        <taxon>Pseudomonadati</taxon>
        <taxon>Pseudomonadota</taxon>
        <taxon>Alphaproteobacteria</taxon>
        <taxon>Hyphomicrobiales</taxon>
        <taxon>Hyphomicrobiaceae</taxon>
        <taxon>Hyphomicrobium</taxon>
    </lineage>
</organism>
<dbReference type="GO" id="GO:0008932">
    <property type="term" value="F:lytic endotransglycosylase activity"/>
    <property type="evidence" value="ECO:0007669"/>
    <property type="project" value="UniProtKB-UniRule"/>
</dbReference>
<dbReference type="Gene3D" id="3.30.1490.480">
    <property type="entry name" value="Endolytic murein transglycosylase"/>
    <property type="match status" value="1"/>
</dbReference>
<dbReference type="eggNOG" id="COG1559">
    <property type="taxonomic scope" value="Bacteria"/>
</dbReference>
<dbReference type="Proteomes" id="UP000005952">
    <property type="component" value="Chromosome"/>
</dbReference>
<protein>
    <recommendedName>
        <fullName evidence="7">Endolytic murein transglycosylase</fullName>
        <ecNumber evidence="7">4.2.2.29</ecNumber>
    </recommendedName>
    <alternativeName>
        <fullName evidence="7">Peptidoglycan lytic transglycosylase</fullName>
    </alternativeName>
    <alternativeName>
        <fullName evidence="7">Peptidoglycan polymerization terminase</fullName>
    </alternativeName>
</protein>
<comment type="subcellular location">
    <subcellularLocation>
        <location evidence="7">Cell inner membrane</location>
        <topology evidence="7">Single-pass membrane protein</topology>
    </subcellularLocation>
</comment>
<accession>N0B2L4</accession>
<dbReference type="KEGG" id="hdt:HYPDE_30423"/>
<dbReference type="PANTHER" id="PTHR30518:SF2">
    <property type="entry name" value="ENDOLYTIC MUREIN TRANSGLYCOSYLASE"/>
    <property type="match status" value="1"/>
</dbReference>
<dbReference type="FunFam" id="3.30.160.60:FF:000242">
    <property type="entry name" value="Endolytic murein transglycosylase"/>
    <property type="match status" value="1"/>
</dbReference>
<evidence type="ECO:0000256" key="1">
    <source>
        <dbReference type="ARBA" id="ARBA00022475"/>
    </source>
</evidence>
<name>N0B2L4_9HYPH</name>
<gene>
    <name evidence="7" type="primary">mltG</name>
    <name evidence="9" type="ORF">HYPDE_30423</name>
</gene>
<dbReference type="CDD" id="cd08010">
    <property type="entry name" value="MltG_like"/>
    <property type="match status" value="1"/>
</dbReference>
<feature type="compositionally biased region" description="Basic and acidic residues" evidence="8">
    <location>
        <begin position="22"/>
        <end position="40"/>
    </location>
</feature>
<evidence type="ECO:0000256" key="8">
    <source>
        <dbReference type="SAM" id="MobiDB-lite"/>
    </source>
</evidence>
<keyword evidence="10" id="KW-1185">Reference proteome</keyword>
<keyword evidence="1 7" id="KW-1003">Cell membrane</keyword>
<dbReference type="EC" id="4.2.2.29" evidence="7"/>
<dbReference type="EMBL" id="CP005587">
    <property type="protein sequence ID" value="AGK57759.1"/>
    <property type="molecule type" value="Genomic_DNA"/>
</dbReference>
<feature type="transmembrane region" description="Helical" evidence="7">
    <location>
        <begin position="53"/>
        <end position="76"/>
    </location>
</feature>
<dbReference type="Gene3D" id="3.30.160.60">
    <property type="entry name" value="Classic Zinc Finger"/>
    <property type="match status" value="1"/>
</dbReference>
<dbReference type="OrthoDB" id="9814591at2"/>
<reference evidence="9 10" key="1">
    <citation type="journal article" date="2013" name="Genome Announc.">
        <title>Genome sequences for three denitrifying bacterial strains isolated from a uranium- and nitrate-contaminated subsurface environment.</title>
        <authorList>
            <person name="Venkatramanan R."/>
            <person name="Prakash O."/>
            <person name="Woyke T."/>
            <person name="Chain P."/>
            <person name="Goodwin L.A."/>
            <person name="Watson D."/>
            <person name="Brooks S."/>
            <person name="Kostka J.E."/>
            <person name="Green S.J."/>
        </authorList>
    </citation>
    <scope>NUCLEOTIDE SEQUENCE [LARGE SCALE GENOMIC DNA]</scope>
    <source>
        <strain evidence="9 10">1NES1</strain>
    </source>
</reference>
<feature type="compositionally biased region" description="Low complexity" evidence="8">
    <location>
        <begin position="441"/>
        <end position="457"/>
    </location>
</feature>
<dbReference type="NCBIfam" id="TIGR00247">
    <property type="entry name" value="endolytic transglycosylase MltG"/>
    <property type="match status" value="1"/>
</dbReference>
<feature type="region of interest" description="Disordered" evidence="8">
    <location>
        <begin position="1"/>
        <end position="40"/>
    </location>
</feature>
<dbReference type="GO" id="GO:0071555">
    <property type="term" value="P:cell wall organization"/>
    <property type="evidence" value="ECO:0007669"/>
    <property type="project" value="UniProtKB-KW"/>
</dbReference>
<sequence>MSQHRRRPDGSKTARTAGARSPAERLEPGRAPRRPRGLDAREPSRVFSTIARVISGVLTVSLIFMLLVGGISFTIYNQYESPGPLDAPRVVVIPKGEGRIAIAERLEKDGIISNRWTFVGGHLLQNFFGRKKNGELKAGEYEIKEHASIRDVIETLSEGKSILYKATLPEGLTSEQIVERLKAEPSLSGEVTRVPPEGSLLPDTYYFSKGTPRQEILDRMQAEMEKAISTLWESRDPELPIKSSAELVTFASIVEKETGRADERDRVAAVFYNRLKKGMRLQSDPTIVYGIVGGQGALGRGITKSDIETKSPYNTYQINGLPPGPICNPGKSALQAALHPAKTSDLYFVADGTGGHAFSETLKEHNTAVQKWREVEKQKTKQADDADAAKQDDSSAPIPQAKSDAASKDQARKGKAVQQARKNAKAAQNQAPPGGAGSGDGSATDAAASDQAAGTATETADIPPPVRKPKKQ</sequence>
<keyword evidence="2 7" id="KW-0812">Transmembrane</keyword>
<feature type="compositionally biased region" description="Basic and acidic residues" evidence="8">
    <location>
        <begin position="373"/>
        <end position="393"/>
    </location>
</feature>
<keyword evidence="6 7" id="KW-0961">Cell wall biogenesis/degradation</keyword>
<comment type="catalytic activity">
    <reaction evidence="7">
        <text>a peptidoglycan chain = a peptidoglycan chain with N-acetyl-1,6-anhydromuramyl-[peptide] at the reducing end + a peptidoglycan chain with N-acetylglucosamine at the non-reducing end.</text>
        <dbReference type="EC" id="4.2.2.29"/>
    </reaction>
</comment>
<keyword evidence="4 7" id="KW-0472">Membrane</keyword>
<evidence type="ECO:0000256" key="4">
    <source>
        <dbReference type="ARBA" id="ARBA00023136"/>
    </source>
</evidence>
<dbReference type="HOGENOM" id="CLU_025574_0_0_5"/>
<feature type="site" description="Important for catalytic activity" evidence="7">
    <location>
        <position position="257"/>
    </location>
</feature>
<evidence type="ECO:0000256" key="7">
    <source>
        <dbReference type="HAMAP-Rule" id="MF_02065"/>
    </source>
</evidence>
<keyword evidence="7" id="KW-0997">Cell inner membrane</keyword>
<feature type="region of interest" description="Disordered" evidence="8">
    <location>
        <begin position="373"/>
        <end position="472"/>
    </location>
</feature>
<dbReference type="InterPro" id="IPR003770">
    <property type="entry name" value="MLTG-like"/>
</dbReference>
<dbReference type="HAMAP" id="MF_02065">
    <property type="entry name" value="MltG"/>
    <property type="match status" value="1"/>
</dbReference>
<evidence type="ECO:0000256" key="3">
    <source>
        <dbReference type="ARBA" id="ARBA00022989"/>
    </source>
</evidence>
<dbReference type="GO" id="GO:0005886">
    <property type="term" value="C:plasma membrane"/>
    <property type="evidence" value="ECO:0007669"/>
    <property type="project" value="UniProtKB-SubCell"/>
</dbReference>
<evidence type="ECO:0000256" key="2">
    <source>
        <dbReference type="ARBA" id="ARBA00022692"/>
    </source>
</evidence>
<evidence type="ECO:0000313" key="10">
    <source>
        <dbReference type="Proteomes" id="UP000005952"/>
    </source>
</evidence>
<dbReference type="AlphaFoldDB" id="N0B2L4"/>
<proteinExistence type="inferred from homology"/>
<evidence type="ECO:0000313" key="9">
    <source>
        <dbReference type="EMBL" id="AGK57759.1"/>
    </source>
</evidence>
<comment type="similarity">
    <text evidence="7">Belongs to the transglycosylase MltG family.</text>
</comment>
<evidence type="ECO:0000256" key="5">
    <source>
        <dbReference type="ARBA" id="ARBA00023239"/>
    </source>
</evidence>
<feature type="compositionally biased region" description="Low complexity" evidence="8">
    <location>
        <begin position="416"/>
        <end position="433"/>
    </location>
</feature>
<evidence type="ECO:0000256" key="6">
    <source>
        <dbReference type="ARBA" id="ARBA00023316"/>
    </source>
</evidence>
<keyword evidence="5 7" id="KW-0456">Lyase</keyword>
<comment type="function">
    <text evidence="7">Functions as a peptidoglycan terminase that cleaves nascent peptidoglycan strands endolytically to terminate their elongation.</text>
</comment>
<dbReference type="STRING" id="670307.HYPDE_30423"/>
<dbReference type="PANTHER" id="PTHR30518">
    <property type="entry name" value="ENDOLYTIC MUREIN TRANSGLYCOSYLASE"/>
    <property type="match status" value="1"/>
</dbReference>
<keyword evidence="3 7" id="KW-1133">Transmembrane helix</keyword>